<dbReference type="Gene3D" id="3.40.630.30">
    <property type="match status" value="1"/>
</dbReference>
<dbReference type="GO" id="GO:0016410">
    <property type="term" value="F:N-acyltransferase activity"/>
    <property type="evidence" value="ECO:0007669"/>
    <property type="project" value="TreeGrafter"/>
</dbReference>
<dbReference type="PANTHER" id="PTHR31438:SF1">
    <property type="entry name" value="LYSINE N-ACYLTRANSFERASE C17G9.06C-RELATED"/>
    <property type="match status" value="1"/>
</dbReference>
<gene>
    <name evidence="1" type="primary">iucB_1</name>
    <name evidence="1" type="ORF">BSTAB16_0576</name>
</gene>
<keyword evidence="2" id="KW-1185">Reference proteome</keyword>
<organism evidence="1 2">
    <name type="scientific">Burkholderia stabilis</name>
    <dbReference type="NCBI Taxonomy" id="95485"/>
    <lineage>
        <taxon>Bacteria</taxon>
        <taxon>Pseudomonadati</taxon>
        <taxon>Pseudomonadota</taxon>
        <taxon>Betaproteobacteria</taxon>
        <taxon>Burkholderiales</taxon>
        <taxon>Burkholderiaceae</taxon>
        <taxon>Burkholderia</taxon>
        <taxon>Burkholderia cepacia complex</taxon>
    </lineage>
</organism>
<dbReference type="PANTHER" id="PTHR31438">
    <property type="entry name" value="LYSINE N-ACYLTRANSFERASE C17G9.06C-RELATED"/>
    <property type="match status" value="1"/>
</dbReference>
<proteinExistence type="predicted"/>
<accession>A0AAJ5T2L6</accession>
<protein>
    <submittedName>
        <fullName evidence="1">N(6)-hydroxylysine O-acetyltransferase</fullName>
    </submittedName>
</protein>
<evidence type="ECO:0000313" key="1">
    <source>
        <dbReference type="EMBL" id="VBB10469.1"/>
    </source>
</evidence>
<dbReference type="InterPro" id="IPR016181">
    <property type="entry name" value="Acyl_CoA_acyltransferase"/>
</dbReference>
<dbReference type="GeneID" id="71053072"/>
<dbReference type="Pfam" id="PF13523">
    <property type="entry name" value="Acetyltransf_8"/>
    <property type="match status" value="1"/>
</dbReference>
<reference evidence="1 2" key="1">
    <citation type="submission" date="2017-11" db="EMBL/GenBank/DDBJ databases">
        <authorList>
            <person name="Seth-Smith MB H."/>
        </authorList>
    </citation>
    <scope>NUCLEOTIDE SEQUENCE [LARGE SCALE GENOMIC DNA]</scope>
    <source>
        <strain evidence="1">E</strain>
    </source>
</reference>
<dbReference type="RefSeq" id="WP_122166016.1">
    <property type="nucleotide sequence ID" value="NZ_LR025742.1"/>
</dbReference>
<dbReference type="EMBL" id="LR025742">
    <property type="protein sequence ID" value="VBB10469.1"/>
    <property type="molecule type" value="Genomic_DNA"/>
</dbReference>
<dbReference type="SUPFAM" id="SSF55729">
    <property type="entry name" value="Acyl-CoA N-acyltransferases (Nat)"/>
    <property type="match status" value="1"/>
</dbReference>
<dbReference type="Proteomes" id="UP000268684">
    <property type="component" value="Chromosome I"/>
</dbReference>
<evidence type="ECO:0000313" key="2">
    <source>
        <dbReference type="Proteomes" id="UP000268684"/>
    </source>
</evidence>
<sequence>MLAEVRPDGFTMLDTYRLAFADGLVAARDGTLRLVAYNHRAAAVDQRRALLAALAAAFSDGAHHAVIRLDPAAWPAVALDALRASGVLADGGRCMRDGWAQQADMWLVGTHLPCATLPMRTDGRRHPRRPPAPRGDVYARDLPALGVRFTLRGWQPGDDAERVARWFDAPRVRDGWPGAQPGADGAAPDADPHVTPLVGCFDGEPFAYFEAFWLKEDALAPHVAARDYDRGLRMLVGEPRWRGPHCVAGWLPCVVHYLFLDDPRTEAVGCAVPAGHARVADHLARHGFARQRRLALADAQPLWMRTLRETFFSGRHV</sequence>
<name>A0AAJ5T2L6_9BURK</name>
<dbReference type="AlphaFoldDB" id="A0AAJ5T2L6"/>